<name>A0A8B8D9Z1_CRAVI</name>
<dbReference type="InterPro" id="IPR027417">
    <property type="entry name" value="P-loop_NTPase"/>
</dbReference>
<dbReference type="PROSITE" id="PS50067">
    <property type="entry name" value="KINESIN_MOTOR_2"/>
    <property type="match status" value="1"/>
</dbReference>
<dbReference type="Pfam" id="PF00498">
    <property type="entry name" value="FHA"/>
    <property type="match status" value="1"/>
</dbReference>
<dbReference type="InterPro" id="IPR000253">
    <property type="entry name" value="FHA_dom"/>
</dbReference>
<dbReference type="GO" id="GO:0003777">
    <property type="term" value="F:microtubule motor activity"/>
    <property type="evidence" value="ECO:0007669"/>
    <property type="project" value="InterPro"/>
</dbReference>
<evidence type="ECO:0000256" key="6">
    <source>
        <dbReference type="ARBA" id="ARBA00023054"/>
    </source>
</evidence>
<accession>A0A8B8D9Z1</accession>
<evidence type="ECO:0000256" key="3">
    <source>
        <dbReference type="ARBA" id="ARBA00022553"/>
    </source>
</evidence>
<comment type="similarity">
    <text evidence="9">Belongs to the TRAFAC class myosin-kinesin ATPase superfamily. Kinesin family.</text>
</comment>
<sequence length="1340" mass="155386">MTTVKVAVRVRPINQREHDLDSKFIIQMAGKKTTITNLKIPEHSQEGDSGRELMRHKEFTFDFSFWSVLKTDPHFASQEQVFHCLGADVVTSAYDGYNACVFAYGQTGSGKSYTMMGNPNDVGLIPRICESLFSKMTDEDTNYRTEVSYLEIYNEKVRDLLKQQSPNKEMHSLRVREHPIEGPYVQDLSKHVVNDFSDIEELMNRGNSIRTTASTNMNDVSSRSHAIFTIVFTQAKFSDDMPCEMSSKIHLVDLAGSERADASGATGQRLKEGASINKSLVTLGTVISVLADISTNKHEKKNFIPYRDSVLTWLLKDSLGGNSRTIMIATISPADVNYGETLSTLRYANRAKNIINRPTVNEDPNVRLIRELREEISRLRSMLGGNIDSITTPKVQEKLHENEARVKVLTEEWAGKWNEAAKILKDQNVAVRREGMGVVLDSKLPHLIGIDDDILSTGIMLYHLKEGRTCVGRGDAEDSQDIVIAGVDVERYHCWIENTEGEVTLYPVDDALCSVNGNVINEPTKLTQGAVILLGKTNMFRFNHPAEAEKLKLELKNCGLSLSRTSLLSKSMSDLYKSSENLSLMSVGFELEQAHNEDLQKIEEKRLQINILEKKYNKAEDERQSKQSQLERELEEKQYELQRLEISLQKYKKQILDSQKHKTVHIDELLQQLNKRERILKKDAQDSITTLKREIKELQESGRQKVSSRQEQVNQLMSEEEAVERELQAESKELQAQITTHHDLISTNKKTYEENEAEFVKLQEDFNLKKDIVLERNEVVKKKYQEEHRKYKEADEQFRRDEEEMKARWQRPLEDIATSNQTIEEAWHDLREHEEGVRKKLAECQDNGERDKLLEEQEELENARELLKEEEEITSHKEKVLLDQIEKEMEKFEENKNQVLGELSFKRDSVVVSEDESLKQLHVVLKEKESSTQGFKREISYCEHEVDRLTAALQSLCEEKEFRLKEVNQRKQTLQEEMASSREKVNLSVKSVEAKIIQIEQNLQEELKSIQLERERLLSQKSSEVNMIEIEDPSLKNKLKEVEDLKAKLEMTEQELEERWKLFDEQRNTELDKIEFERLKLQQLEHQERINALVEQEVKRRMFEEKRQRENLRKQEREKEKLERDLEIQKLKEQHSRELKQLKAKYESDQDLARHSSMLSLQTRSNPYGSGMSPSNGSSTDQLSRAQSSSSVSGMGSYSGSFLESFRVRIGIPTFRLHGYGSDTHFEYEVKIAVGEEVWSIYRRYSRFRQLHQDMKKKFPEVAQFTFPPRKLLFSRSDKVVAERRKLLEAYLRNLLSIFLKTAGCPLHPSQCKQLTKQDLCEYEPFFKRGLFETGKHSTT</sequence>
<reference evidence="16" key="1">
    <citation type="submission" date="2025-08" db="UniProtKB">
        <authorList>
            <consortium name="RefSeq"/>
        </authorList>
    </citation>
    <scope>IDENTIFICATION</scope>
    <source>
        <tissue evidence="16">Whole sample</tissue>
    </source>
</reference>
<dbReference type="CDD" id="cd22708">
    <property type="entry name" value="FHA_KIF16"/>
    <property type="match status" value="1"/>
</dbReference>
<feature type="coiled-coil region" evidence="10">
    <location>
        <begin position="957"/>
        <end position="1152"/>
    </location>
</feature>
<keyword evidence="3" id="KW-0597">Phosphoprotein</keyword>
<dbReference type="Proteomes" id="UP000694844">
    <property type="component" value="Chromosome 3"/>
</dbReference>
<evidence type="ECO:0000256" key="9">
    <source>
        <dbReference type="PROSITE-ProRule" id="PRU00283"/>
    </source>
</evidence>
<evidence type="ECO:0000256" key="11">
    <source>
        <dbReference type="SAM" id="MobiDB-lite"/>
    </source>
</evidence>
<feature type="coiled-coil region" evidence="10">
    <location>
        <begin position="774"/>
        <end position="804"/>
    </location>
</feature>
<evidence type="ECO:0000313" key="15">
    <source>
        <dbReference type="Proteomes" id="UP000694844"/>
    </source>
</evidence>
<dbReference type="SUPFAM" id="SSF52540">
    <property type="entry name" value="P-loop containing nucleoside triphosphate hydrolases"/>
    <property type="match status" value="1"/>
</dbReference>
<dbReference type="PANTHER" id="PTHR47117:SF6">
    <property type="entry name" value="KINESIN-LIKE PROTEIN KIF16B"/>
    <property type="match status" value="1"/>
</dbReference>
<dbReference type="GO" id="GO:0005524">
    <property type="term" value="F:ATP binding"/>
    <property type="evidence" value="ECO:0007669"/>
    <property type="project" value="UniProtKB-UniRule"/>
</dbReference>
<proteinExistence type="inferred from homology"/>
<keyword evidence="15" id="KW-1185">Reference proteome</keyword>
<feature type="compositionally biased region" description="Low complexity" evidence="11">
    <location>
        <begin position="1178"/>
        <end position="1192"/>
    </location>
</feature>
<dbReference type="SMART" id="SM00129">
    <property type="entry name" value="KISc"/>
    <property type="match status" value="1"/>
</dbReference>
<dbReference type="InterPro" id="IPR036961">
    <property type="entry name" value="Kinesin_motor_dom_sf"/>
</dbReference>
<dbReference type="GO" id="GO:0007018">
    <property type="term" value="P:microtubule-based movement"/>
    <property type="evidence" value="ECO:0007669"/>
    <property type="project" value="InterPro"/>
</dbReference>
<evidence type="ECO:0000256" key="10">
    <source>
        <dbReference type="SAM" id="Coils"/>
    </source>
</evidence>
<dbReference type="InterPro" id="IPR001752">
    <property type="entry name" value="Kinesin_motor_dom"/>
</dbReference>
<gene>
    <name evidence="16" type="primary">LOC111125151</name>
</gene>
<evidence type="ECO:0000256" key="2">
    <source>
        <dbReference type="ARBA" id="ARBA00022490"/>
    </source>
</evidence>
<dbReference type="PROSITE" id="PS50006">
    <property type="entry name" value="FHA_DOMAIN"/>
    <property type="match status" value="1"/>
</dbReference>
<feature type="domain" description="FHA" evidence="12">
    <location>
        <begin position="469"/>
        <end position="521"/>
    </location>
</feature>
<dbReference type="FunFam" id="2.60.200.20:FF:000005">
    <property type="entry name" value="Kinesin family member 16B"/>
    <property type="match status" value="1"/>
</dbReference>
<dbReference type="GO" id="GO:0035091">
    <property type="term" value="F:phosphatidylinositol binding"/>
    <property type="evidence" value="ECO:0007669"/>
    <property type="project" value="InterPro"/>
</dbReference>
<dbReference type="SUPFAM" id="SSF64268">
    <property type="entry name" value="PX domain"/>
    <property type="match status" value="1"/>
</dbReference>
<dbReference type="GO" id="GO:0005737">
    <property type="term" value="C:cytoplasm"/>
    <property type="evidence" value="ECO:0007669"/>
    <property type="project" value="UniProtKB-ARBA"/>
</dbReference>
<dbReference type="PANTHER" id="PTHR47117">
    <property type="entry name" value="STAR-RELATED LIPID TRANSFER PROTEIN 9"/>
    <property type="match status" value="1"/>
</dbReference>
<dbReference type="InterPro" id="IPR019821">
    <property type="entry name" value="Kinesin_motor_CS"/>
</dbReference>
<dbReference type="CDD" id="cd01365">
    <property type="entry name" value="KISc_KIF1A_KIF1B"/>
    <property type="match status" value="1"/>
</dbReference>
<evidence type="ECO:0000259" key="12">
    <source>
        <dbReference type="PROSITE" id="PS50006"/>
    </source>
</evidence>
<dbReference type="RefSeq" id="XP_022324364.1">
    <property type="nucleotide sequence ID" value="XM_022468656.1"/>
</dbReference>
<dbReference type="Gene3D" id="2.60.200.20">
    <property type="match status" value="1"/>
</dbReference>
<organism evidence="15 16">
    <name type="scientific">Crassostrea virginica</name>
    <name type="common">Eastern oyster</name>
    <dbReference type="NCBI Taxonomy" id="6565"/>
    <lineage>
        <taxon>Eukaryota</taxon>
        <taxon>Metazoa</taxon>
        <taxon>Spiralia</taxon>
        <taxon>Lophotrochozoa</taxon>
        <taxon>Mollusca</taxon>
        <taxon>Bivalvia</taxon>
        <taxon>Autobranchia</taxon>
        <taxon>Pteriomorphia</taxon>
        <taxon>Ostreida</taxon>
        <taxon>Ostreoidea</taxon>
        <taxon>Ostreidae</taxon>
        <taxon>Crassostrea</taxon>
    </lineage>
</organism>
<feature type="domain" description="PX" evidence="14">
    <location>
        <begin position="1206"/>
        <end position="1340"/>
    </location>
</feature>
<evidence type="ECO:0000256" key="7">
    <source>
        <dbReference type="ARBA" id="ARBA00023175"/>
    </source>
</evidence>
<feature type="domain" description="Kinesin motor" evidence="13">
    <location>
        <begin position="3"/>
        <end position="354"/>
    </location>
</feature>
<dbReference type="Pfam" id="PF00225">
    <property type="entry name" value="Kinesin"/>
    <property type="match status" value="1"/>
</dbReference>
<dbReference type="FunFam" id="3.40.850.10:FF:000021">
    <property type="entry name" value="kinesin-like protein KIF16B isoform X1"/>
    <property type="match status" value="1"/>
</dbReference>
<dbReference type="Gene3D" id="3.30.1520.10">
    <property type="entry name" value="Phox-like domain"/>
    <property type="match status" value="1"/>
</dbReference>
<feature type="coiled-coil region" evidence="10">
    <location>
        <begin position="850"/>
        <end position="902"/>
    </location>
</feature>
<feature type="compositionally biased region" description="Polar residues" evidence="11">
    <location>
        <begin position="1162"/>
        <end position="1177"/>
    </location>
</feature>
<dbReference type="KEGG" id="cvn:111125151"/>
<feature type="region of interest" description="Disordered" evidence="11">
    <location>
        <begin position="1162"/>
        <end position="1192"/>
    </location>
</feature>
<keyword evidence="7 9" id="KW-0505">Motor protein</keyword>
<dbReference type="SMART" id="SM00312">
    <property type="entry name" value="PX"/>
    <property type="match status" value="1"/>
</dbReference>
<dbReference type="PROSITE" id="PS00411">
    <property type="entry name" value="KINESIN_MOTOR_1"/>
    <property type="match status" value="1"/>
</dbReference>
<keyword evidence="4 9" id="KW-0547">Nucleotide-binding</keyword>
<feature type="binding site" evidence="9">
    <location>
        <begin position="105"/>
        <end position="112"/>
    </location>
    <ligand>
        <name>ATP</name>
        <dbReference type="ChEBI" id="CHEBI:30616"/>
    </ligand>
</feature>
<evidence type="ECO:0000259" key="13">
    <source>
        <dbReference type="PROSITE" id="PS50067"/>
    </source>
</evidence>
<keyword evidence="8" id="KW-0206">Cytoskeleton</keyword>
<evidence type="ECO:0000313" key="16">
    <source>
        <dbReference type="RefSeq" id="XP_022324364.1"/>
    </source>
</evidence>
<dbReference type="Pfam" id="PF00787">
    <property type="entry name" value="PX"/>
    <property type="match status" value="1"/>
</dbReference>
<evidence type="ECO:0000256" key="8">
    <source>
        <dbReference type="ARBA" id="ARBA00023212"/>
    </source>
</evidence>
<dbReference type="InterPro" id="IPR008984">
    <property type="entry name" value="SMAD_FHA_dom_sf"/>
</dbReference>
<dbReference type="GeneID" id="111125151"/>
<dbReference type="OrthoDB" id="3176171at2759"/>
<evidence type="ECO:0000259" key="14">
    <source>
        <dbReference type="PROSITE" id="PS50195"/>
    </source>
</evidence>
<comment type="subcellular location">
    <subcellularLocation>
        <location evidence="1">Cytoplasm</location>
        <location evidence="1">Cytoskeleton</location>
    </subcellularLocation>
</comment>
<keyword evidence="5 9" id="KW-0067">ATP-binding</keyword>
<evidence type="ECO:0000256" key="4">
    <source>
        <dbReference type="ARBA" id="ARBA00022741"/>
    </source>
</evidence>
<dbReference type="GO" id="GO:0008017">
    <property type="term" value="F:microtubule binding"/>
    <property type="evidence" value="ECO:0007669"/>
    <property type="project" value="InterPro"/>
</dbReference>
<evidence type="ECO:0000256" key="1">
    <source>
        <dbReference type="ARBA" id="ARBA00004245"/>
    </source>
</evidence>
<keyword evidence="6 10" id="KW-0175">Coiled coil</keyword>
<dbReference type="PRINTS" id="PR00380">
    <property type="entry name" value="KINESINHEAVY"/>
</dbReference>
<protein>
    <submittedName>
        <fullName evidence="16">Kinesin-like protein KIF16B isoform X1</fullName>
    </submittedName>
</protein>
<evidence type="ECO:0000256" key="5">
    <source>
        <dbReference type="ARBA" id="ARBA00022840"/>
    </source>
</evidence>
<dbReference type="GO" id="GO:0005856">
    <property type="term" value="C:cytoskeleton"/>
    <property type="evidence" value="ECO:0007669"/>
    <property type="project" value="UniProtKB-SubCell"/>
</dbReference>
<dbReference type="Gene3D" id="3.40.850.10">
    <property type="entry name" value="Kinesin motor domain"/>
    <property type="match status" value="1"/>
</dbReference>
<dbReference type="InterPro" id="IPR036871">
    <property type="entry name" value="PX_dom_sf"/>
</dbReference>
<dbReference type="InterPro" id="IPR001683">
    <property type="entry name" value="PX_dom"/>
</dbReference>
<keyword evidence="2" id="KW-0963">Cytoplasm</keyword>
<dbReference type="SUPFAM" id="SSF49879">
    <property type="entry name" value="SMAD/FHA domain"/>
    <property type="match status" value="1"/>
</dbReference>
<dbReference type="PROSITE" id="PS50195">
    <property type="entry name" value="PX"/>
    <property type="match status" value="1"/>
</dbReference>
<feature type="coiled-coil region" evidence="10">
    <location>
        <begin position="595"/>
        <end position="737"/>
    </location>
</feature>